<dbReference type="InterPro" id="IPR016181">
    <property type="entry name" value="Acyl_CoA_acyltransferase"/>
</dbReference>
<protein>
    <recommendedName>
        <fullName evidence="1">N-acetyltransferase domain-containing protein</fullName>
    </recommendedName>
</protein>
<accession>E3BL69</accession>
<sequence length="151" mass="17277">MLLRKAKPCELDIIYIMGFDAWGIGTSLEDYLHQCRASSKYQSGTWYVLTEKDQLIASVIVYCSGFALQEGCVGIGSVATQPSQRRKGYGAKLIQLLALELLKTHHTLFLHSDIHPTYYQRLGFWPFRKSGSCMYMTHLQSDNRLTQPNYF</sequence>
<feature type="domain" description="N-acetyltransferase" evidence="1">
    <location>
        <begin position="1"/>
        <end position="150"/>
    </location>
</feature>
<dbReference type="GO" id="GO:0016747">
    <property type="term" value="F:acyltransferase activity, transferring groups other than amino-acyl groups"/>
    <property type="evidence" value="ECO:0007669"/>
    <property type="project" value="InterPro"/>
</dbReference>
<keyword evidence="3" id="KW-1185">Reference proteome</keyword>
<dbReference type="OrthoDB" id="1796458at2"/>
<evidence type="ECO:0000313" key="3">
    <source>
        <dbReference type="Proteomes" id="UP000002943"/>
    </source>
</evidence>
<dbReference type="EMBL" id="AEIU01000076">
    <property type="protein sequence ID" value="EFP96165.1"/>
    <property type="molecule type" value="Genomic_DNA"/>
</dbReference>
<reference evidence="2 3" key="1">
    <citation type="journal article" date="2012" name="Int. J. Syst. Evol. Microbiol.">
        <title>Vibrio caribbeanicus sp. nov., isolated from the marine sponge Scleritoderma cyanea.</title>
        <authorList>
            <person name="Hoffmann M."/>
            <person name="Monday S.R."/>
            <person name="Allard M.W."/>
            <person name="Strain E.A."/>
            <person name="Whittaker P."/>
            <person name="Naum M."/>
            <person name="McCarthy P.J."/>
            <person name="Lopez J.V."/>
            <person name="Fischer M."/>
            <person name="Brown E.W."/>
        </authorList>
    </citation>
    <scope>NUCLEOTIDE SEQUENCE [LARGE SCALE GENOMIC DNA]</scope>
    <source>
        <strain evidence="2 3">ATCC BAA-2122</strain>
    </source>
</reference>
<dbReference type="CDD" id="cd04301">
    <property type="entry name" value="NAT_SF"/>
    <property type="match status" value="1"/>
</dbReference>
<dbReference type="InterPro" id="IPR053013">
    <property type="entry name" value="LAT"/>
</dbReference>
<dbReference type="InterPro" id="IPR000182">
    <property type="entry name" value="GNAT_dom"/>
</dbReference>
<dbReference type="RefSeq" id="WP_009601800.1">
    <property type="nucleotide sequence ID" value="NZ_AEIU01000076.1"/>
</dbReference>
<dbReference type="Gene3D" id="3.40.630.30">
    <property type="match status" value="1"/>
</dbReference>
<dbReference type="PANTHER" id="PTHR34815:SF2">
    <property type="entry name" value="N-ACETYLTRANSFERASE DOMAIN-CONTAINING PROTEIN"/>
    <property type="match status" value="1"/>
</dbReference>
<organism evidence="2 3">
    <name type="scientific">Vibrio caribbeanicus ATCC BAA-2122</name>
    <dbReference type="NCBI Taxonomy" id="796620"/>
    <lineage>
        <taxon>Bacteria</taxon>
        <taxon>Pseudomonadati</taxon>
        <taxon>Pseudomonadota</taxon>
        <taxon>Gammaproteobacteria</taxon>
        <taxon>Vibrionales</taxon>
        <taxon>Vibrionaceae</taxon>
        <taxon>Vibrio</taxon>
    </lineage>
</organism>
<dbReference type="Proteomes" id="UP000002943">
    <property type="component" value="Unassembled WGS sequence"/>
</dbReference>
<dbReference type="PROSITE" id="PS51186">
    <property type="entry name" value="GNAT"/>
    <property type="match status" value="1"/>
</dbReference>
<dbReference type="PANTHER" id="PTHR34815">
    <property type="entry name" value="LYSINE ACETYLTRANSFERASE"/>
    <property type="match status" value="1"/>
</dbReference>
<evidence type="ECO:0000313" key="2">
    <source>
        <dbReference type="EMBL" id="EFP96165.1"/>
    </source>
</evidence>
<dbReference type="eggNOG" id="COG0456">
    <property type="taxonomic scope" value="Bacteria"/>
</dbReference>
<evidence type="ECO:0000259" key="1">
    <source>
        <dbReference type="PROSITE" id="PS51186"/>
    </source>
</evidence>
<name>E3BL69_9VIBR</name>
<comment type="caution">
    <text evidence="2">The sequence shown here is derived from an EMBL/GenBank/DDBJ whole genome shotgun (WGS) entry which is preliminary data.</text>
</comment>
<proteinExistence type="predicted"/>
<dbReference type="STRING" id="796620.VIBC2010_03627"/>
<dbReference type="AlphaFoldDB" id="E3BL69"/>
<gene>
    <name evidence="2" type="ORF">VIBC2010_03627</name>
</gene>
<dbReference type="SUPFAM" id="SSF55729">
    <property type="entry name" value="Acyl-CoA N-acyltransferases (Nat)"/>
    <property type="match status" value="1"/>
</dbReference>
<dbReference type="Pfam" id="PF13508">
    <property type="entry name" value="Acetyltransf_7"/>
    <property type="match status" value="1"/>
</dbReference>